<organism evidence="1">
    <name type="scientific">Dyadobacter sp. 32</name>
    <dbReference type="NCBI Taxonomy" id="538966"/>
    <lineage>
        <taxon>Bacteria</taxon>
        <taxon>Pseudomonadati</taxon>
        <taxon>Bacteroidota</taxon>
        <taxon>Cytophagia</taxon>
        <taxon>Cytophagales</taxon>
        <taxon>Spirosomataceae</taxon>
        <taxon>Dyadobacter</taxon>
    </lineage>
</organism>
<protein>
    <submittedName>
        <fullName evidence="1">Uncharacterized protein</fullName>
    </submittedName>
</protein>
<dbReference type="EMBL" id="LR732074">
    <property type="protein sequence ID" value="VWV54959.1"/>
    <property type="molecule type" value="Genomic_DNA"/>
</dbReference>
<dbReference type="AlphaFoldDB" id="A0A5Q5AD39"/>
<gene>
    <name evidence="1" type="ORF">DYADSP32_195</name>
</gene>
<sequence length="31" mass="3642">CLILPYLRSYCLAKPVQTARFRTYAARQLPE</sequence>
<feature type="non-terminal residue" evidence="1">
    <location>
        <position position="31"/>
    </location>
</feature>
<dbReference type="EMBL" id="LR735258">
    <property type="protein sequence ID" value="VXD42510.1"/>
    <property type="molecule type" value="Genomic_DNA"/>
</dbReference>
<feature type="non-terminal residue" evidence="1">
    <location>
        <position position="1"/>
    </location>
</feature>
<evidence type="ECO:0000313" key="2">
    <source>
        <dbReference type="EMBL" id="VXD42510.1"/>
    </source>
</evidence>
<accession>A0A5Q5AD39</accession>
<proteinExistence type="predicted"/>
<evidence type="ECO:0000313" key="1">
    <source>
        <dbReference type="EMBL" id="VWV54959.1"/>
    </source>
</evidence>
<reference evidence="1" key="1">
    <citation type="submission" date="2019-10" db="EMBL/GenBank/DDBJ databases">
        <authorList>
            <person name="Dow E L."/>
        </authorList>
    </citation>
    <scope>NUCLEOTIDE SEQUENCE</scope>
    <source>
        <strain evidence="1">32</strain>
        <strain evidence="2">Dyadobacter sp. 32 sample 2</strain>
    </source>
</reference>
<name>A0A5Q5AD39_9BACT</name>